<gene>
    <name evidence="1" type="ORF">PBLR_13681</name>
</gene>
<accession>A0A383RFX7</accession>
<evidence type="ECO:0000313" key="2">
    <source>
        <dbReference type="Proteomes" id="UP000304148"/>
    </source>
</evidence>
<evidence type="ECO:0000313" key="1">
    <source>
        <dbReference type="EMBL" id="SYX85259.1"/>
    </source>
</evidence>
<protein>
    <submittedName>
        <fullName evidence="1">Uncharacterized protein</fullName>
    </submittedName>
</protein>
<organism evidence="1 2">
    <name type="scientific">Paenibacillus alvei</name>
    <name type="common">Bacillus alvei</name>
    <dbReference type="NCBI Taxonomy" id="44250"/>
    <lineage>
        <taxon>Bacteria</taxon>
        <taxon>Bacillati</taxon>
        <taxon>Bacillota</taxon>
        <taxon>Bacilli</taxon>
        <taxon>Bacillales</taxon>
        <taxon>Paenibacillaceae</taxon>
        <taxon>Paenibacillus</taxon>
    </lineage>
</organism>
<dbReference type="EMBL" id="LS992241">
    <property type="protein sequence ID" value="SYX85259.1"/>
    <property type="molecule type" value="Genomic_DNA"/>
</dbReference>
<dbReference type="AlphaFoldDB" id="A0A383RFX7"/>
<reference evidence="2" key="1">
    <citation type="submission" date="2018-08" db="EMBL/GenBank/DDBJ databases">
        <authorList>
            <person name="Chevrot R."/>
        </authorList>
    </citation>
    <scope>NUCLEOTIDE SEQUENCE [LARGE SCALE GENOMIC DNA]</scope>
</reference>
<name>A0A383RFX7_PAEAL</name>
<dbReference type="Proteomes" id="UP000304148">
    <property type="component" value="Chromosome"/>
</dbReference>
<proteinExistence type="predicted"/>
<sequence length="44" mass="4973">MGEQNDIFIQSKAGIDNILDNMYLNLRKIGKGGNCMNVFKIEEP</sequence>